<keyword evidence="1" id="KW-0812">Transmembrane</keyword>
<accession>A0A7C2P263</accession>
<feature type="transmembrane region" description="Helical" evidence="1">
    <location>
        <begin position="12"/>
        <end position="30"/>
    </location>
</feature>
<evidence type="ECO:0000313" key="2">
    <source>
        <dbReference type="EMBL" id="HEN16352.1"/>
    </source>
</evidence>
<protein>
    <submittedName>
        <fullName evidence="2">Uncharacterized protein</fullName>
    </submittedName>
</protein>
<gene>
    <name evidence="2" type="ORF">ENQ76_12895</name>
</gene>
<dbReference type="AlphaFoldDB" id="A0A7C2P263"/>
<feature type="transmembrane region" description="Helical" evidence="1">
    <location>
        <begin position="110"/>
        <end position="133"/>
    </location>
</feature>
<dbReference type="EMBL" id="DSOK01000353">
    <property type="protein sequence ID" value="HEN16352.1"/>
    <property type="molecule type" value="Genomic_DNA"/>
</dbReference>
<organism evidence="2">
    <name type="scientific">Schlesneria paludicola</name>
    <dbReference type="NCBI Taxonomy" id="360056"/>
    <lineage>
        <taxon>Bacteria</taxon>
        <taxon>Pseudomonadati</taxon>
        <taxon>Planctomycetota</taxon>
        <taxon>Planctomycetia</taxon>
        <taxon>Planctomycetales</taxon>
        <taxon>Planctomycetaceae</taxon>
        <taxon>Schlesneria</taxon>
    </lineage>
</organism>
<name>A0A7C2P263_9PLAN</name>
<sequence>MTWLLRVLTWDGLLPVVVWAIPLIVAKSALPISEPAIVLLASLLPIAALIVRFFVGHRMIQANACGTGFRRVQVTCLCVGLFVLMLLDCLLITLFSLEFGGGPGVPEEEWLAQVVIIAIFYLPYLALLSVAMYPGRAPQPALVGEFTRRDQLMDDRFPGRSAS</sequence>
<comment type="caution">
    <text evidence="2">The sequence shown here is derived from an EMBL/GenBank/DDBJ whole genome shotgun (WGS) entry which is preliminary data.</text>
</comment>
<keyword evidence="1" id="KW-1133">Transmembrane helix</keyword>
<feature type="transmembrane region" description="Helical" evidence="1">
    <location>
        <begin position="76"/>
        <end position="98"/>
    </location>
</feature>
<proteinExistence type="predicted"/>
<evidence type="ECO:0000256" key="1">
    <source>
        <dbReference type="SAM" id="Phobius"/>
    </source>
</evidence>
<keyword evidence="1" id="KW-0472">Membrane</keyword>
<feature type="transmembrane region" description="Helical" evidence="1">
    <location>
        <begin position="36"/>
        <end position="55"/>
    </location>
</feature>
<reference evidence="2" key="1">
    <citation type="journal article" date="2020" name="mSystems">
        <title>Genome- and Community-Level Interaction Insights into Carbon Utilization and Element Cycling Functions of Hydrothermarchaeota in Hydrothermal Sediment.</title>
        <authorList>
            <person name="Zhou Z."/>
            <person name="Liu Y."/>
            <person name="Xu W."/>
            <person name="Pan J."/>
            <person name="Luo Z.H."/>
            <person name="Li M."/>
        </authorList>
    </citation>
    <scope>NUCLEOTIDE SEQUENCE [LARGE SCALE GENOMIC DNA]</scope>
    <source>
        <strain evidence="2">SpSt-339</strain>
    </source>
</reference>